<dbReference type="PANTHER" id="PTHR10773:SF19">
    <property type="match status" value="1"/>
</dbReference>
<dbReference type="Proteomes" id="UP000478052">
    <property type="component" value="Unassembled WGS sequence"/>
</dbReference>
<accession>A0A6G0VJ24</accession>
<comment type="caution">
    <text evidence="2">The sequence shown here is derived from an EMBL/GenBank/DDBJ whole genome shotgun (WGS) entry which is preliminary data.</text>
</comment>
<protein>
    <recommendedName>
        <fullName evidence="1">DUF7869 domain-containing protein</fullName>
    </recommendedName>
</protein>
<gene>
    <name evidence="2" type="ORF">FWK35_00034909</name>
</gene>
<dbReference type="AlphaFoldDB" id="A0A6G0VJ24"/>
<dbReference type="EMBL" id="VUJU01016327">
    <property type="protein sequence ID" value="KAF0689352.1"/>
    <property type="molecule type" value="Genomic_DNA"/>
</dbReference>
<evidence type="ECO:0000313" key="3">
    <source>
        <dbReference type="Proteomes" id="UP000478052"/>
    </source>
</evidence>
<dbReference type="Pfam" id="PF25273">
    <property type="entry name" value="DUF7869"/>
    <property type="match status" value="1"/>
</dbReference>
<feature type="domain" description="DUF7869" evidence="1">
    <location>
        <begin position="113"/>
        <end position="186"/>
    </location>
</feature>
<name>A0A6G0VJ24_APHCR</name>
<dbReference type="PANTHER" id="PTHR10773">
    <property type="entry name" value="DNA-DIRECTED RNA POLYMERASES I, II, AND III SUBUNIT RPABC2"/>
    <property type="match status" value="1"/>
</dbReference>
<evidence type="ECO:0000313" key="2">
    <source>
        <dbReference type="EMBL" id="KAF0689352.1"/>
    </source>
</evidence>
<reference evidence="2 3" key="1">
    <citation type="submission" date="2019-08" db="EMBL/GenBank/DDBJ databases">
        <title>Whole genome of Aphis craccivora.</title>
        <authorList>
            <person name="Voronova N.V."/>
            <person name="Shulinski R.S."/>
            <person name="Bandarenka Y.V."/>
            <person name="Zhorov D.G."/>
            <person name="Warner D."/>
        </authorList>
    </citation>
    <scope>NUCLEOTIDE SEQUENCE [LARGE SCALE GENOMIC DNA]</scope>
    <source>
        <strain evidence="2">180601</strain>
        <tissue evidence="2">Whole Body</tissue>
    </source>
</reference>
<keyword evidence="3" id="KW-1185">Reference proteome</keyword>
<evidence type="ECO:0000259" key="1">
    <source>
        <dbReference type="Pfam" id="PF25273"/>
    </source>
</evidence>
<dbReference type="OrthoDB" id="6629246at2759"/>
<dbReference type="InterPro" id="IPR057191">
    <property type="entry name" value="DUF7869"/>
</dbReference>
<organism evidence="2 3">
    <name type="scientific">Aphis craccivora</name>
    <name type="common">Cowpea aphid</name>
    <dbReference type="NCBI Taxonomy" id="307492"/>
    <lineage>
        <taxon>Eukaryota</taxon>
        <taxon>Metazoa</taxon>
        <taxon>Ecdysozoa</taxon>
        <taxon>Arthropoda</taxon>
        <taxon>Hexapoda</taxon>
        <taxon>Insecta</taxon>
        <taxon>Pterygota</taxon>
        <taxon>Neoptera</taxon>
        <taxon>Paraneoptera</taxon>
        <taxon>Hemiptera</taxon>
        <taxon>Sternorrhyncha</taxon>
        <taxon>Aphidomorpha</taxon>
        <taxon>Aphidoidea</taxon>
        <taxon>Aphididae</taxon>
        <taxon>Aphidini</taxon>
        <taxon>Aphis</taxon>
        <taxon>Aphis</taxon>
    </lineage>
</organism>
<proteinExistence type="predicted"/>
<sequence length="219" mass="25163">MSSTDLALGSSRGAARRSRQKCSPFVVGGLRSPKKLRILTIYSYIFNTHFNIDQYAFCETFNNSNENDKLKILNKKHQHQLETELSRNEKQNDKNLAKTNKEKIILITLWNEDQANRGANEIATCMYQFLIEECVNKDIIFYSDNCSGQQKNKFMAILYLYAVTYLSISSITHKYLIVGHTQNEGDSITKIRFHLLPTTMGNCNSISKKKQESLLKSMN</sequence>